<name>A0A7C8BMK7_9MICO</name>
<comment type="function">
    <text evidence="9 11">Catalyzes the conversion of glucosamine-6-phosphate to glucosamine-1-phosphate.</text>
</comment>
<feature type="binding site" evidence="9">
    <location>
        <position position="247"/>
    </location>
    <ligand>
        <name>Mg(2+)</name>
        <dbReference type="ChEBI" id="CHEBI:18420"/>
    </ligand>
</feature>
<dbReference type="OrthoDB" id="9803322at2"/>
<dbReference type="Gene3D" id="3.30.310.50">
    <property type="entry name" value="Alpha-D-phosphohexomutase, C-terminal domain"/>
    <property type="match status" value="1"/>
</dbReference>
<evidence type="ECO:0000259" key="13">
    <source>
        <dbReference type="Pfam" id="PF02878"/>
    </source>
</evidence>
<evidence type="ECO:0000256" key="10">
    <source>
        <dbReference type="RuleBase" id="RU004326"/>
    </source>
</evidence>
<evidence type="ECO:0000256" key="2">
    <source>
        <dbReference type="ARBA" id="ARBA00022553"/>
    </source>
</evidence>
<dbReference type="FunFam" id="3.40.120.10:FF:000002">
    <property type="entry name" value="Phosphoglucosamine mutase"/>
    <property type="match status" value="1"/>
</dbReference>
<evidence type="ECO:0000256" key="3">
    <source>
        <dbReference type="ARBA" id="ARBA00022723"/>
    </source>
</evidence>
<dbReference type="InterPro" id="IPR005846">
    <property type="entry name" value="A-D-PHexomutase_a/b/a-III"/>
</dbReference>
<dbReference type="InterPro" id="IPR006352">
    <property type="entry name" value="GlmM_bact"/>
</dbReference>
<feature type="domain" description="Alpha-D-phosphohexomutase alpha/beta/alpha" evidence="14">
    <location>
        <begin position="159"/>
        <end position="258"/>
    </location>
</feature>
<dbReference type="InterPro" id="IPR016055">
    <property type="entry name" value="A-D-PHexomutase_a/b/a-I/II/III"/>
</dbReference>
<reference evidence="16 17" key="1">
    <citation type="submission" date="2019-09" db="EMBL/GenBank/DDBJ databases">
        <title>Phylogeny of genus Pseudoclavibacter and closely related genus.</title>
        <authorList>
            <person name="Li Y."/>
        </authorList>
    </citation>
    <scope>NUCLEOTIDE SEQUENCE [LARGE SCALE GENOMIC DNA]</scope>
    <source>
        <strain evidence="16 17">JCM 16921</strain>
    </source>
</reference>
<evidence type="ECO:0000313" key="17">
    <source>
        <dbReference type="Proteomes" id="UP000481339"/>
    </source>
</evidence>
<feature type="modified residue" description="Phosphoserine" evidence="9">
    <location>
        <position position="104"/>
    </location>
</feature>
<sequence>MPRLFGTDGVRGLANRDLTADLALHLAQAGARVLGAEARSAGRRPRAVLGRDPRISGQFLGAAVAAGLASGGVDVQDAGVIPTPATAFLVADSDADFGVMISASHNPAPDNGIKFFARGGLKLPDAVEDAIEVELDQPKLAPIAGEVGRISAFADAEDRYLLHLLSTLPPAAPALGGIRMVLDCANGASSGVSPQAFTDAGAKVVELIGADPDGLNINDGVGSTHLERLQAAVVANHAQVGIAHDGDADRCQAIDENGRIIDGDQIMAILALSLHERGQLPGDTLVCTVMSNLGLHRAMERAGIEVRQTSVGDRYVLEELNRSGLGFGGEQSGHVIFRRFATTGDGILTGLQLLSVMAATGKPLSQLADEAMSVYPQTLINVRGVDKTKLAGDPTIKSAVATAEDALGDQGRVLLRPSGTEPLVRVMVEASDETTAREWAERLADVVRESLPALEPVA</sequence>
<dbReference type="GO" id="GO:0008966">
    <property type="term" value="F:phosphoglucosamine mutase activity"/>
    <property type="evidence" value="ECO:0007669"/>
    <property type="project" value="UniProtKB-UniRule"/>
</dbReference>
<dbReference type="EMBL" id="WBKA01000006">
    <property type="protein sequence ID" value="KAB1631463.1"/>
    <property type="molecule type" value="Genomic_DNA"/>
</dbReference>
<dbReference type="GO" id="GO:0005829">
    <property type="term" value="C:cytosol"/>
    <property type="evidence" value="ECO:0007669"/>
    <property type="project" value="TreeGrafter"/>
</dbReference>
<dbReference type="GO" id="GO:0005975">
    <property type="term" value="P:carbohydrate metabolic process"/>
    <property type="evidence" value="ECO:0007669"/>
    <property type="project" value="InterPro"/>
</dbReference>
<dbReference type="FunFam" id="3.40.120.10:FF:000001">
    <property type="entry name" value="Phosphoglucosamine mutase"/>
    <property type="match status" value="1"/>
</dbReference>
<evidence type="ECO:0000256" key="1">
    <source>
        <dbReference type="ARBA" id="ARBA00010231"/>
    </source>
</evidence>
<dbReference type="FunFam" id="3.30.310.50:FF:000001">
    <property type="entry name" value="Phosphoglucosamine mutase"/>
    <property type="match status" value="1"/>
</dbReference>
<keyword evidence="4 9" id="KW-0460">Magnesium</keyword>
<feature type="binding site" evidence="9">
    <location>
        <position position="245"/>
    </location>
    <ligand>
        <name>Mg(2+)</name>
        <dbReference type="ChEBI" id="CHEBI:18420"/>
    </ligand>
</feature>
<feature type="domain" description="Alpha-D-phosphohexomutase C-terminal" evidence="12">
    <location>
        <begin position="379"/>
        <end position="445"/>
    </location>
</feature>
<comment type="cofactor">
    <cofactor evidence="9">
        <name>Mg(2+)</name>
        <dbReference type="ChEBI" id="CHEBI:18420"/>
    </cofactor>
    <text evidence="9">Binds 1 Mg(2+) ion per subunit.</text>
</comment>
<dbReference type="Proteomes" id="UP000481339">
    <property type="component" value="Unassembled WGS sequence"/>
</dbReference>
<dbReference type="PANTHER" id="PTHR42946:SF1">
    <property type="entry name" value="PHOSPHOGLUCOMUTASE (ALPHA-D-GLUCOSE-1,6-BISPHOSPHATE-DEPENDENT)"/>
    <property type="match status" value="1"/>
</dbReference>
<evidence type="ECO:0000256" key="9">
    <source>
        <dbReference type="HAMAP-Rule" id="MF_01554"/>
    </source>
</evidence>
<dbReference type="InterPro" id="IPR005841">
    <property type="entry name" value="Alpha-D-phosphohexomutase_SF"/>
</dbReference>
<keyword evidence="2 9" id="KW-0597">Phosphoprotein</keyword>
<keyword evidence="3 9" id="KW-0479">Metal-binding</keyword>
<dbReference type="Pfam" id="PF02878">
    <property type="entry name" value="PGM_PMM_I"/>
    <property type="match status" value="1"/>
</dbReference>
<comment type="PTM">
    <text evidence="9">Activated by phosphorylation.</text>
</comment>
<dbReference type="PROSITE" id="PS00710">
    <property type="entry name" value="PGM_PMM"/>
    <property type="match status" value="1"/>
</dbReference>
<dbReference type="RefSeq" id="WP_158036636.1">
    <property type="nucleotide sequence ID" value="NZ_BAAAZV010000002.1"/>
</dbReference>
<feature type="binding site" evidence="9">
    <location>
        <position position="249"/>
    </location>
    <ligand>
        <name>Mg(2+)</name>
        <dbReference type="ChEBI" id="CHEBI:18420"/>
    </ligand>
</feature>
<dbReference type="Pfam" id="PF02880">
    <property type="entry name" value="PGM_PMM_III"/>
    <property type="match status" value="1"/>
</dbReference>
<evidence type="ECO:0000256" key="11">
    <source>
        <dbReference type="RuleBase" id="RU004327"/>
    </source>
</evidence>
<dbReference type="GO" id="GO:0006048">
    <property type="term" value="P:UDP-N-acetylglucosamine biosynthetic process"/>
    <property type="evidence" value="ECO:0007669"/>
    <property type="project" value="TreeGrafter"/>
</dbReference>
<gene>
    <name evidence="9" type="primary">glmM</name>
    <name evidence="16" type="ORF">F8O02_07505</name>
</gene>
<dbReference type="PRINTS" id="PR00509">
    <property type="entry name" value="PGMPMM"/>
</dbReference>
<dbReference type="SUPFAM" id="SSF53738">
    <property type="entry name" value="Phosphoglucomutase, first 3 domains"/>
    <property type="match status" value="3"/>
</dbReference>
<dbReference type="Pfam" id="PF02879">
    <property type="entry name" value="PGM_PMM_II"/>
    <property type="match status" value="1"/>
</dbReference>
<comment type="similarity">
    <text evidence="1 9 10">Belongs to the phosphohexose mutase family.</text>
</comment>
<dbReference type="InterPro" id="IPR050060">
    <property type="entry name" value="Phosphoglucosamine_mutase"/>
</dbReference>
<dbReference type="NCBIfam" id="TIGR01455">
    <property type="entry name" value="glmM"/>
    <property type="match status" value="1"/>
</dbReference>
<evidence type="ECO:0000313" key="16">
    <source>
        <dbReference type="EMBL" id="KAB1631463.1"/>
    </source>
</evidence>
<evidence type="ECO:0000256" key="7">
    <source>
        <dbReference type="ARBA" id="ARBA00066330"/>
    </source>
</evidence>
<dbReference type="GO" id="GO:0000287">
    <property type="term" value="F:magnesium ion binding"/>
    <property type="evidence" value="ECO:0007669"/>
    <property type="project" value="UniProtKB-UniRule"/>
</dbReference>
<dbReference type="Pfam" id="PF00408">
    <property type="entry name" value="PGM_PMM_IV"/>
    <property type="match status" value="1"/>
</dbReference>
<evidence type="ECO:0000259" key="15">
    <source>
        <dbReference type="Pfam" id="PF02880"/>
    </source>
</evidence>
<feature type="domain" description="Alpha-D-phosphohexomutase alpha/beta/alpha" evidence="13">
    <location>
        <begin position="3"/>
        <end position="137"/>
    </location>
</feature>
<dbReference type="AlphaFoldDB" id="A0A7C8BMK7"/>
<feature type="active site" description="Phosphoserine intermediate" evidence="9">
    <location>
        <position position="104"/>
    </location>
</feature>
<dbReference type="InterPro" id="IPR005843">
    <property type="entry name" value="A-D-PHexomutase_C"/>
</dbReference>
<dbReference type="CDD" id="cd05802">
    <property type="entry name" value="GlmM"/>
    <property type="match status" value="1"/>
</dbReference>
<proteinExistence type="inferred from homology"/>
<dbReference type="GO" id="GO:0004615">
    <property type="term" value="F:phosphomannomutase activity"/>
    <property type="evidence" value="ECO:0007669"/>
    <property type="project" value="TreeGrafter"/>
</dbReference>
<comment type="catalytic activity">
    <reaction evidence="6 9 11">
        <text>alpha-D-glucosamine 1-phosphate = D-glucosamine 6-phosphate</text>
        <dbReference type="Rhea" id="RHEA:23424"/>
        <dbReference type="ChEBI" id="CHEBI:58516"/>
        <dbReference type="ChEBI" id="CHEBI:58725"/>
        <dbReference type="EC" id="5.4.2.10"/>
    </reaction>
</comment>
<comment type="caution">
    <text evidence="16">The sequence shown here is derived from an EMBL/GenBank/DDBJ whole genome shotgun (WGS) entry which is preliminary data.</text>
</comment>
<evidence type="ECO:0000256" key="8">
    <source>
        <dbReference type="ARBA" id="ARBA00068193"/>
    </source>
</evidence>
<keyword evidence="17" id="KW-1185">Reference proteome</keyword>
<dbReference type="InterPro" id="IPR016066">
    <property type="entry name" value="A-D-PHexomutase_CS"/>
</dbReference>
<evidence type="ECO:0000259" key="12">
    <source>
        <dbReference type="Pfam" id="PF00408"/>
    </source>
</evidence>
<dbReference type="HAMAP" id="MF_01554_B">
    <property type="entry name" value="GlmM_B"/>
    <property type="match status" value="1"/>
</dbReference>
<evidence type="ECO:0000259" key="14">
    <source>
        <dbReference type="Pfam" id="PF02879"/>
    </source>
</evidence>
<evidence type="ECO:0000256" key="5">
    <source>
        <dbReference type="ARBA" id="ARBA00023235"/>
    </source>
</evidence>
<dbReference type="InterPro" id="IPR005844">
    <property type="entry name" value="A-D-PHexomutase_a/b/a-I"/>
</dbReference>
<dbReference type="GO" id="GO:0009252">
    <property type="term" value="P:peptidoglycan biosynthetic process"/>
    <property type="evidence" value="ECO:0007669"/>
    <property type="project" value="TreeGrafter"/>
</dbReference>
<dbReference type="InterPro" id="IPR005845">
    <property type="entry name" value="A-D-PHexomutase_a/b/a-II"/>
</dbReference>
<dbReference type="EC" id="5.4.2.10" evidence="7 9"/>
<dbReference type="Gene3D" id="3.40.120.10">
    <property type="entry name" value="Alpha-D-Glucose-1,6-Bisphosphate, subunit A, domain 3"/>
    <property type="match status" value="3"/>
</dbReference>
<dbReference type="SUPFAM" id="SSF55957">
    <property type="entry name" value="Phosphoglucomutase, C-terminal domain"/>
    <property type="match status" value="1"/>
</dbReference>
<accession>A0A7C8BMK7</accession>
<organism evidence="16 17">
    <name type="scientific">Pseudoclavibacter caeni</name>
    <dbReference type="NCBI Taxonomy" id="908846"/>
    <lineage>
        <taxon>Bacteria</taxon>
        <taxon>Bacillati</taxon>
        <taxon>Actinomycetota</taxon>
        <taxon>Actinomycetes</taxon>
        <taxon>Micrococcales</taxon>
        <taxon>Microbacteriaceae</taxon>
        <taxon>Pseudoclavibacter</taxon>
    </lineage>
</organism>
<protein>
    <recommendedName>
        <fullName evidence="8 9">Phosphoglucosamine mutase</fullName>
        <ecNumber evidence="7 9">5.4.2.10</ecNumber>
    </recommendedName>
</protein>
<dbReference type="PANTHER" id="PTHR42946">
    <property type="entry name" value="PHOSPHOHEXOSE MUTASE"/>
    <property type="match status" value="1"/>
</dbReference>
<feature type="binding site" description="via phosphate group" evidence="9">
    <location>
        <position position="104"/>
    </location>
    <ligand>
        <name>Mg(2+)</name>
        <dbReference type="ChEBI" id="CHEBI:18420"/>
    </ligand>
</feature>
<feature type="domain" description="Alpha-D-phosphohexomutase alpha/beta/alpha" evidence="15">
    <location>
        <begin position="262"/>
        <end position="375"/>
    </location>
</feature>
<keyword evidence="5 9" id="KW-0413">Isomerase</keyword>
<evidence type="ECO:0000256" key="6">
    <source>
        <dbReference type="ARBA" id="ARBA00050364"/>
    </source>
</evidence>
<evidence type="ECO:0000256" key="4">
    <source>
        <dbReference type="ARBA" id="ARBA00022842"/>
    </source>
</evidence>
<dbReference type="InterPro" id="IPR036900">
    <property type="entry name" value="A-D-PHexomutase_C_sf"/>
</dbReference>